<evidence type="ECO:0000256" key="1">
    <source>
        <dbReference type="SAM" id="MobiDB-lite"/>
    </source>
</evidence>
<gene>
    <name evidence="2" type="ORF">SCL_0986</name>
</gene>
<sequence length="87" mass="9976">MKNPQDMDKRMGVMQESMLKMHEQMHKSMDTKNPQEREQLMQEHQHMMHQHMQAMKDGGLMGQGMMGGDAKSGSGAGKEQKHGEKHQ</sequence>
<evidence type="ECO:0000313" key="2">
    <source>
        <dbReference type="EMBL" id="BAV33302.1"/>
    </source>
</evidence>
<name>A0A1B4XET4_9GAMM</name>
<dbReference type="InParanoid" id="A0A1B4XET4"/>
<reference evidence="2 3" key="1">
    <citation type="submission" date="2015-05" db="EMBL/GenBank/DDBJ databases">
        <title>Complete genome sequence of a sulfur-oxidizing gammaproteobacterium strain HA5.</title>
        <authorList>
            <person name="Miura A."/>
            <person name="Kojima H."/>
            <person name="Fukui M."/>
        </authorList>
    </citation>
    <scope>NUCLEOTIDE SEQUENCE [LARGE SCALE GENOMIC DNA]</scope>
    <source>
        <strain evidence="2 3">HA5</strain>
    </source>
</reference>
<protein>
    <submittedName>
        <fullName evidence="2">Uncharacterized protein</fullName>
    </submittedName>
</protein>
<dbReference type="KEGG" id="slim:SCL_0986"/>
<dbReference type="RefSeq" id="WP_172425847.1">
    <property type="nucleotide sequence ID" value="NZ_AP014879.1"/>
</dbReference>
<accession>A0A1B4XET4</accession>
<proteinExistence type="predicted"/>
<feature type="region of interest" description="Disordered" evidence="1">
    <location>
        <begin position="58"/>
        <end position="87"/>
    </location>
</feature>
<organism evidence="2 3">
    <name type="scientific">Sulfuricaulis limicola</name>
    <dbReference type="NCBI Taxonomy" id="1620215"/>
    <lineage>
        <taxon>Bacteria</taxon>
        <taxon>Pseudomonadati</taxon>
        <taxon>Pseudomonadota</taxon>
        <taxon>Gammaproteobacteria</taxon>
        <taxon>Acidiferrobacterales</taxon>
        <taxon>Acidiferrobacteraceae</taxon>
        <taxon>Sulfuricaulis</taxon>
    </lineage>
</organism>
<dbReference type="Proteomes" id="UP000243180">
    <property type="component" value="Chromosome"/>
</dbReference>
<evidence type="ECO:0000313" key="3">
    <source>
        <dbReference type="Proteomes" id="UP000243180"/>
    </source>
</evidence>
<dbReference type="AlphaFoldDB" id="A0A1B4XET4"/>
<dbReference type="EMBL" id="AP014879">
    <property type="protein sequence ID" value="BAV33302.1"/>
    <property type="molecule type" value="Genomic_DNA"/>
</dbReference>
<keyword evidence="3" id="KW-1185">Reference proteome</keyword>
<feature type="compositionally biased region" description="Basic and acidic residues" evidence="1">
    <location>
        <begin position="78"/>
        <end position="87"/>
    </location>
</feature>